<organism evidence="1 2">
    <name type="scientific">Microthyrium microscopicum</name>
    <dbReference type="NCBI Taxonomy" id="703497"/>
    <lineage>
        <taxon>Eukaryota</taxon>
        <taxon>Fungi</taxon>
        <taxon>Dikarya</taxon>
        <taxon>Ascomycota</taxon>
        <taxon>Pezizomycotina</taxon>
        <taxon>Dothideomycetes</taxon>
        <taxon>Dothideomycetes incertae sedis</taxon>
        <taxon>Microthyriales</taxon>
        <taxon>Microthyriaceae</taxon>
        <taxon>Microthyrium</taxon>
    </lineage>
</organism>
<dbReference type="Proteomes" id="UP000799302">
    <property type="component" value="Unassembled WGS sequence"/>
</dbReference>
<sequence>MNSSPRPLDDMAFIALLSRTPVEIQMLVLRECFPPFEPYEHDREGFMIDDFKYQVQSALSLMSSSPLLLSVLWSGRNYLCTSIAMYPRGYLISAEYEPLAHLTSLILTASPTTAADFTSEDFGSGQPSLFGKFVAAHIGDHSLEKSLAYVDSVIEAVSLGKSIAKVILDYPHVGSTYRCFGQPIRSHFTEDKPVVVTHRITRAIFRIQLYIAMTQWGTRLTDKQIIDWTFFSNFMPHATLFHRYSQVREVLELLEWLQYLHIRFATPKFMDGTGGTLRTILSSRLNGSLNRSPIPAPRIQNSDEQQPRFSTVTDRLHIELSKYTKKIRSLFIPPPHRNQLEWPFETCPISNIRGTSGHLVGPGHYCIHRYFPVINKRSGKPKGPHGTTPPIIINRGSRSIQEPEDVIISARDFAYQPTFDGFLGWQDINTHVQERFVLKTAQYKRWIKVQGLESWPDQRYGKFAWFYMKPFRPPELSLSPAYHKILDLEFATGIMRQKALEVAWGVDHLGKFASEGYHAGPDRFEAVENSVDSTRDRWDRPHWTRSKSLYGLGERDAAGESEPPY</sequence>
<dbReference type="EMBL" id="MU004233">
    <property type="protein sequence ID" value="KAF2670856.1"/>
    <property type="molecule type" value="Genomic_DNA"/>
</dbReference>
<proteinExistence type="predicted"/>
<evidence type="ECO:0000313" key="2">
    <source>
        <dbReference type="Proteomes" id="UP000799302"/>
    </source>
</evidence>
<reference evidence="1" key="1">
    <citation type="journal article" date="2020" name="Stud. Mycol.">
        <title>101 Dothideomycetes genomes: a test case for predicting lifestyles and emergence of pathogens.</title>
        <authorList>
            <person name="Haridas S."/>
            <person name="Albert R."/>
            <person name="Binder M."/>
            <person name="Bloem J."/>
            <person name="Labutti K."/>
            <person name="Salamov A."/>
            <person name="Andreopoulos B."/>
            <person name="Baker S."/>
            <person name="Barry K."/>
            <person name="Bills G."/>
            <person name="Bluhm B."/>
            <person name="Cannon C."/>
            <person name="Castanera R."/>
            <person name="Culley D."/>
            <person name="Daum C."/>
            <person name="Ezra D."/>
            <person name="Gonzalez J."/>
            <person name="Henrissat B."/>
            <person name="Kuo A."/>
            <person name="Liang C."/>
            <person name="Lipzen A."/>
            <person name="Lutzoni F."/>
            <person name="Magnuson J."/>
            <person name="Mondo S."/>
            <person name="Nolan M."/>
            <person name="Ohm R."/>
            <person name="Pangilinan J."/>
            <person name="Park H.-J."/>
            <person name="Ramirez L."/>
            <person name="Alfaro M."/>
            <person name="Sun H."/>
            <person name="Tritt A."/>
            <person name="Yoshinaga Y."/>
            <person name="Zwiers L.-H."/>
            <person name="Turgeon B."/>
            <person name="Goodwin S."/>
            <person name="Spatafora J."/>
            <person name="Crous P."/>
            <person name="Grigoriev I."/>
        </authorList>
    </citation>
    <scope>NUCLEOTIDE SEQUENCE</scope>
    <source>
        <strain evidence="1">CBS 115976</strain>
    </source>
</reference>
<dbReference type="AlphaFoldDB" id="A0A6A6UGQ5"/>
<evidence type="ECO:0000313" key="1">
    <source>
        <dbReference type="EMBL" id="KAF2670856.1"/>
    </source>
</evidence>
<accession>A0A6A6UGQ5</accession>
<name>A0A6A6UGQ5_9PEZI</name>
<gene>
    <name evidence="1" type="ORF">BT63DRAFT_453225</name>
</gene>
<protein>
    <submittedName>
        <fullName evidence="1">Uncharacterized protein</fullName>
    </submittedName>
</protein>
<keyword evidence="2" id="KW-1185">Reference proteome</keyword>